<organism evidence="5 6">
    <name type="scientific">Oceanobacillus zhaokaii</name>
    <dbReference type="NCBI Taxonomy" id="2052660"/>
    <lineage>
        <taxon>Bacteria</taxon>
        <taxon>Bacillati</taxon>
        <taxon>Bacillota</taxon>
        <taxon>Bacilli</taxon>
        <taxon>Bacillales</taxon>
        <taxon>Bacillaceae</taxon>
        <taxon>Oceanobacillus</taxon>
    </lineage>
</organism>
<dbReference type="PANTHER" id="PTHR43479:SF7">
    <property type="entry name" value="TETR-FAMILY TRANSCRIPTIONAL REGULATOR"/>
    <property type="match status" value="1"/>
</dbReference>
<dbReference type="AlphaFoldDB" id="A0A345PGX1"/>
<dbReference type="KEGG" id="ocn:CUC15_10045"/>
<evidence type="ECO:0000313" key="6">
    <source>
        <dbReference type="Proteomes" id="UP000253908"/>
    </source>
</evidence>
<keyword evidence="2 3" id="KW-0238">DNA-binding</keyword>
<dbReference type="Pfam" id="PF00440">
    <property type="entry name" value="TetR_N"/>
    <property type="match status" value="1"/>
</dbReference>
<accession>A0A345PGX1</accession>
<evidence type="ECO:0000256" key="2">
    <source>
        <dbReference type="ARBA" id="ARBA00023125"/>
    </source>
</evidence>
<sequence>MLNDPNRQMRKKQLTKKLLKNAFIDLILENNDVHSITISEITDRADFNRGTFYIHYQDKIDLLEELYQDAIEGIHQSIKKPYRNKGKVILNGVIPSNKLIFEHIEKHKKLFKALDLIEDNPDIYKRLELFLWNLFSKEIYIERETDAQETKYDIFLSFQVHATVGVIKYWIKKDFIFSTSVMSEQLTSFYSDKVIAMNFNNQNLD</sequence>
<evidence type="ECO:0000259" key="4">
    <source>
        <dbReference type="PROSITE" id="PS50977"/>
    </source>
</evidence>
<dbReference type="Proteomes" id="UP000253908">
    <property type="component" value="Chromosome"/>
</dbReference>
<reference evidence="6" key="1">
    <citation type="submission" date="2017-11" db="EMBL/GenBank/DDBJ databases">
        <authorList>
            <person name="Zhu W."/>
        </authorList>
    </citation>
    <scope>NUCLEOTIDE SEQUENCE [LARGE SCALE GENOMIC DNA]</scope>
    <source>
        <strain evidence="6">160</strain>
    </source>
</reference>
<evidence type="ECO:0000256" key="3">
    <source>
        <dbReference type="PROSITE-ProRule" id="PRU00335"/>
    </source>
</evidence>
<evidence type="ECO:0000313" key="5">
    <source>
        <dbReference type="EMBL" id="AXI09251.1"/>
    </source>
</evidence>
<dbReference type="OrthoDB" id="9810250at2"/>
<dbReference type="SUPFAM" id="SSF46689">
    <property type="entry name" value="Homeodomain-like"/>
    <property type="match status" value="1"/>
</dbReference>
<feature type="domain" description="HTH tetR-type" evidence="4">
    <location>
        <begin position="13"/>
        <end position="74"/>
    </location>
</feature>
<proteinExistence type="predicted"/>
<gene>
    <name evidence="5" type="ORF">CUC15_10045</name>
</gene>
<keyword evidence="6" id="KW-1185">Reference proteome</keyword>
<dbReference type="InterPro" id="IPR050624">
    <property type="entry name" value="HTH-type_Tx_Regulator"/>
</dbReference>
<dbReference type="InterPro" id="IPR039532">
    <property type="entry name" value="TetR_C_Firmicutes"/>
</dbReference>
<dbReference type="EMBL" id="CP024848">
    <property type="protein sequence ID" value="AXI09251.1"/>
    <property type="molecule type" value="Genomic_DNA"/>
</dbReference>
<keyword evidence="1" id="KW-0678">Repressor</keyword>
<dbReference type="PROSITE" id="PS50977">
    <property type="entry name" value="HTH_TETR_2"/>
    <property type="match status" value="1"/>
</dbReference>
<dbReference type="Pfam" id="PF14278">
    <property type="entry name" value="TetR_C_8"/>
    <property type="match status" value="1"/>
</dbReference>
<dbReference type="InterPro" id="IPR009057">
    <property type="entry name" value="Homeodomain-like_sf"/>
</dbReference>
<dbReference type="PANTHER" id="PTHR43479">
    <property type="entry name" value="ACREF/ENVCD OPERON REPRESSOR-RELATED"/>
    <property type="match status" value="1"/>
</dbReference>
<dbReference type="InterPro" id="IPR001647">
    <property type="entry name" value="HTH_TetR"/>
</dbReference>
<feature type="DNA-binding region" description="H-T-H motif" evidence="3">
    <location>
        <begin position="37"/>
        <end position="56"/>
    </location>
</feature>
<dbReference type="Gene3D" id="1.10.357.10">
    <property type="entry name" value="Tetracycline Repressor, domain 2"/>
    <property type="match status" value="1"/>
</dbReference>
<dbReference type="GO" id="GO:0003677">
    <property type="term" value="F:DNA binding"/>
    <property type="evidence" value="ECO:0007669"/>
    <property type="project" value="UniProtKB-UniRule"/>
</dbReference>
<name>A0A345PGX1_9BACI</name>
<protein>
    <recommendedName>
        <fullName evidence="4">HTH tetR-type domain-containing protein</fullName>
    </recommendedName>
</protein>
<evidence type="ECO:0000256" key="1">
    <source>
        <dbReference type="ARBA" id="ARBA00022491"/>
    </source>
</evidence>